<evidence type="ECO:0000313" key="8">
    <source>
        <dbReference type="EMBL" id="AFK60741.1"/>
    </source>
</evidence>
<evidence type="ECO:0000256" key="6">
    <source>
        <dbReference type="SAM" id="Phobius"/>
    </source>
</evidence>
<dbReference type="KEGG" id="aka:TKWG_00025"/>
<evidence type="ECO:0000256" key="3">
    <source>
        <dbReference type="ARBA" id="ARBA00022692"/>
    </source>
</evidence>
<keyword evidence="4 6" id="KW-1133">Transmembrane helix</keyword>
<dbReference type="InterPro" id="IPR037185">
    <property type="entry name" value="EmrE-like"/>
</dbReference>
<feature type="transmembrane region" description="Helical" evidence="6">
    <location>
        <begin position="193"/>
        <end position="217"/>
    </location>
</feature>
<evidence type="ECO:0000256" key="5">
    <source>
        <dbReference type="ARBA" id="ARBA00023136"/>
    </source>
</evidence>
<feature type="transmembrane region" description="Helical" evidence="6">
    <location>
        <begin position="278"/>
        <end position="298"/>
    </location>
</feature>
<comment type="similarity">
    <text evidence="2">Belongs to the EamA transporter family.</text>
</comment>
<feature type="transmembrane region" description="Helical" evidence="6">
    <location>
        <begin position="159"/>
        <end position="181"/>
    </location>
</feature>
<accession>I3U6V3</accession>
<keyword evidence="9" id="KW-1185">Reference proteome</keyword>
<dbReference type="Pfam" id="PF00892">
    <property type="entry name" value="EamA"/>
    <property type="match status" value="2"/>
</dbReference>
<keyword evidence="3 6" id="KW-0812">Transmembrane</keyword>
<feature type="domain" description="EamA" evidence="7">
    <location>
        <begin position="161"/>
        <end position="295"/>
    </location>
</feature>
<evidence type="ECO:0000256" key="4">
    <source>
        <dbReference type="ARBA" id="ARBA00022989"/>
    </source>
</evidence>
<keyword evidence="5 6" id="KW-0472">Membrane</keyword>
<sequence>MSFHANNSALGIVGVLIAAFLWGTTGTAASFAPNVSPAAIGSVAMGIGGLLQAAIAYRAIEKSRARLLEQWRLLIFGALAVAIYPLAFYASMRFAGVTIGTVITIGSAPLLSALIENRMDGLRLSKRWISGAALGLAGMLLICFAKAKGHGEVDPSSLGILGVLLGLVAGFTYALYSWTAWRMMQTGISSQAAMGSTFGIGGILLMPVLLITGAPLLESVENFAVGAYMATVPMFIGYVCFGYGLARIPASTATTITLIEPAVAAMLAVFIVGERLAVMGWIGVILVIGCLFVITLPIKTTKTFAT</sequence>
<dbReference type="PANTHER" id="PTHR32322">
    <property type="entry name" value="INNER MEMBRANE TRANSPORTER"/>
    <property type="match status" value="1"/>
</dbReference>
<feature type="transmembrane region" description="Helical" evidence="6">
    <location>
        <begin position="38"/>
        <end position="59"/>
    </location>
</feature>
<evidence type="ECO:0000256" key="1">
    <source>
        <dbReference type="ARBA" id="ARBA00004141"/>
    </source>
</evidence>
<dbReference type="EMBL" id="CP003555">
    <property type="protein sequence ID" value="AFK60741.1"/>
    <property type="molecule type" value="Genomic_DNA"/>
</dbReference>
<dbReference type="PANTHER" id="PTHR32322:SF2">
    <property type="entry name" value="EAMA DOMAIN-CONTAINING PROTEIN"/>
    <property type="match status" value="1"/>
</dbReference>
<dbReference type="AlphaFoldDB" id="I3U6V3"/>
<comment type="subcellular location">
    <subcellularLocation>
        <location evidence="1">Membrane</location>
        <topology evidence="1">Multi-pass membrane protein</topology>
    </subcellularLocation>
</comment>
<organism evidence="8 9">
    <name type="scientific">Advenella kashmirensis (strain DSM 17095 / LMG 22695 / WT001)</name>
    <name type="common">Tetrathiobacter kashmirensis</name>
    <dbReference type="NCBI Taxonomy" id="1036672"/>
    <lineage>
        <taxon>Bacteria</taxon>
        <taxon>Pseudomonadati</taxon>
        <taxon>Pseudomonadota</taxon>
        <taxon>Betaproteobacteria</taxon>
        <taxon>Burkholderiales</taxon>
        <taxon>Alcaligenaceae</taxon>
    </lineage>
</organism>
<evidence type="ECO:0000313" key="9">
    <source>
        <dbReference type="Proteomes" id="UP000005267"/>
    </source>
</evidence>
<proteinExistence type="inferred from homology"/>
<dbReference type="SUPFAM" id="SSF103481">
    <property type="entry name" value="Multidrug resistance efflux transporter EmrE"/>
    <property type="match status" value="2"/>
</dbReference>
<dbReference type="GO" id="GO:0016020">
    <property type="term" value="C:membrane"/>
    <property type="evidence" value="ECO:0007669"/>
    <property type="project" value="UniProtKB-SubCell"/>
</dbReference>
<dbReference type="OrthoDB" id="7158585at2"/>
<dbReference type="InterPro" id="IPR050638">
    <property type="entry name" value="AA-Vitamin_Transporters"/>
</dbReference>
<evidence type="ECO:0000259" key="7">
    <source>
        <dbReference type="Pfam" id="PF00892"/>
    </source>
</evidence>
<reference evidence="9" key="2">
    <citation type="journal article" date="2013" name="PLoS ONE">
        <title>Genome implosion elicits host-confinement in Alcaligenaceae: evidence from the comparative genomics of Tetrathiobacter kashmirensis, a pathogen in the making.</title>
        <authorList>
            <person name="Ghosh W."/>
            <person name="Alam M."/>
            <person name="Roy C."/>
            <person name="Pyne P."/>
            <person name="George A."/>
            <person name="Chakraborty R."/>
            <person name="Majumder S."/>
            <person name="Agarwal A."/>
            <person name="Chakraborty S."/>
            <person name="Majumdar S."/>
            <person name="Gupta S.K."/>
        </authorList>
    </citation>
    <scope>NUCLEOTIDE SEQUENCE [LARGE SCALE GENOMIC DNA]</scope>
    <source>
        <strain evidence="9">WT001</strain>
    </source>
</reference>
<dbReference type="Proteomes" id="UP000005267">
    <property type="component" value="Chromosome"/>
</dbReference>
<name>I3U6V3_ADVKW</name>
<reference evidence="8 9" key="1">
    <citation type="journal article" date="2011" name="J. Bacteriol.">
        <title>Whole-genome shotgun sequencing of the sulfur-oxidizing chemoautotroph Tetrathiobacter kashmirensis.</title>
        <authorList>
            <person name="Ghosh W."/>
            <person name="George A."/>
            <person name="Agarwal A."/>
            <person name="Raj P."/>
            <person name="Alam M."/>
            <person name="Pyne P."/>
            <person name="Das Gupta S.K."/>
        </authorList>
    </citation>
    <scope>NUCLEOTIDE SEQUENCE [LARGE SCALE GENOMIC DNA]</scope>
    <source>
        <strain evidence="8 9">WT001</strain>
    </source>
</reference>
<dbReference type="RefSeq" id="WP_014748832.1">
    <property type="nucleotide sequence ID" value="NC_017964.1"/>
</dbReference>
<dbReference type="InterPro" id="IPR000620">
    <property type="entry name" value="EamA_dom"/>
</dbReference>
<dbReference type="HOGENOM" id="CLU_033863_9_2_4"/>
<feature type="transmembrane region" description="Helical" evidence="6">
    <location>
        <begin position="127"/>
        <end position="147"/>
    </location>
</feature>
<gene>
    <name evidence="8" type="ordered locus">TKWG_00025</name>
</gene>
<protein>
    <submittedName>
        <fullName evidence="8">Putative permease, DMT superfamily protein</fullName>
    </submittedName>
</protein>
<feature type="domain" description="EamA" evidence="7">
    <location>
        <begin position="10"/>
        <end position="142"/>
    </location>
</feature>
<feature type="transmembrane region" description="Helical" evidence="6">
    <location>
        <begin position="223"/>
        <end position="246"/>
    </location>
</feature>
<feature type="transmembrane region" description="Helical" evidence="6">
    <location>
        <begin position="253"/>
        <end position="272"/>
    </location>
</feature>
<feature type="transmembrane region" description="Helical" evidence="6">
    <location>
        <begin position="94"/>
        <end position="115"/>
    </location>
</feature>
<feature type="transmembrane region" description="Helical" evidence="6">
    <location>
        <begin position="71"/>
        <end position="88"/>
    </location>
</feature>
<evidence type="ECO:0000256" key="2">
    <source>
        <dbReference type="ARBA" id="ARBA00007362"/>
    </source>
</evidence>
<dbReference type="Gene3D" id="1.10.3730.20">
    <property type="match status" value="1"/>
</dbReference>